<proteinExistence type="predicted"/>
<accession>A0A0A8XZY3</accession>
<evidence type="ECO:0000313" key="1">
    <source>
        <dbReference type="EMBL" id="JAD18323.1"/>
    </source>
</evidence>
<organism evidence="1">
    <name type="scientific">Arundo donax</name>
    <name type="common">Giant reed</name>
    <name type="synonym">Donax arundinaceus</name>
    <dbReference type="NCBI Taxonomy" id="35708"/>
    <lineage>
        <taxon>Eukaryota</taxon>
        <taxon>Viridiplantae</taxon>
        <taxon>Streptophyta</taxon>
        <taxon>Embryophyta</taxon>
        <taxon>Tracheophyta</taxon>
        <taxon>Spermatophyta</taxon>
        <taxon>Magnoliopsida</taxon>
        <taxon>Liliopsida</taxon>
        <taxon>Poales</taxon>
        <taxon>Poaceae</taxon>
        <taxon>PACMAD clade</taxon>
        <taxon>Arundinoideae</taxon>
        <taxon>Arundineae</taxon>
        <taxon>Arundo</taxon>
    </lineage>
</organism>
<sequence length="34" mass="4114">MTLQLHATPCYLILLHGQLMQRFRTKYLPHLKFT</sequence>
<dbReference type="EMBL" id="GBRH01279572">
    <property type="protein sequence ID" value="JAD18323.1"/>
    <property type="molecule type" value="Transcribed_RNA"/>
</dbReference>
<name>A0A0A8XZY3_ARUDO</name>
<reference evidence="1" key="1">
    <citation type="submission" date="2014-09" db="EMBL/GenBank/DDBJ databases">
        <authorList>
            <person name="Magalhaes I.L.F."/>
            <person name="Oliveira U."/>
            <person name="Santos F.R."/>
            <person name="Vidigal T.H.D.A."/>
            <person name="Brescovit A.D."/>
            <person name="Santos A.J."/>
        </authorList>
    </citation>
    <scope>NUCLEOTIDE SEQUENCE</scope>
    <source>
        <tissue evidence="1">Shoot tissue taken approximately 20 cm above the soil surface</tissue>
    </source>
</reference>
<dbReference type="AlphaFoldDB" id="A0A0A8XZY3"/>
<protein>
    <submittedName>
        <fullName evidence="1">Uncharacterized protein</fullName>
    </submittedName>
</protein>
<reference evidence="1" key="2">
    <citation type="journal article" date="2015" name="Data Brief">
        <title>Shoot transcriptome of the giant reed, Arundo donax.</title>
        <authorList>
            <person name="Barrero R.A."/>
            <person name="Guerrero F.D."/>
            <person name="Moolhuijzen P."/>
            <person name="Goolsby J.A."/>
            <person name="Tidwell J."/>
            <person name="Bellgard S.E."/>
            <person name="Bellgard M.I."/>
        </authorList>
    </citation>
    <scope>NUCLEOTIDE SEQUENCE</scope>
    <source>
        <tissue evidence="1">Shoot tissue taken approximately 20 cm above the soil surface</tissue>
    </source>
</reference>